<feature type="compositionally biased region" description="Basic and acidic residues" evidence="3">
    <location>
        <begin position="718"/>
        <end position="727"/>
    </location>
</feature>
<dbReference type="InterPro" id="IPR027417">
    <property type="entry name" value="P-loop_NTPase"/>
</dbReference>
<dbReference type="InterPro" id="IPR003439">
    <property type="entry name" value="ABC_transporter-like_ATP-bd"/>
</dbReference>
<dbReference type="GeneID" id="20311909"/>
<dbReference type="InterPro" id="IPR050334">
    <property type="entry name" value="Molybdenum_import_ModC"/>
</dbReference>
<dbReference type="EMBL" id="JH226135">
    <property type="protein sequence ID" value="EHY59278.1"/>
    <property type="molecule type" value="Genomic_DNA"/>
</dbReference>
<dbReference type="HOGENOM" id="CLU_000604_45_1_1"/>
<dbReference type="GO" id="GO:0005524">
    <property type="term" value="F:ATP binding"/>
    <property type="evidence" value="ECO:0007669"/>
    <property type="project" value="UniProtKB-KW"/>
</dbReference>
<evidence type="ECO:0000313" key="5">
    <source>
        <dbReference type="EMBL" id="EHY59278.1"/>
    </source>
</evidence>
<dbReference type="STRING" id="858893.H6C6D2"/>
<dbReference type="OrthoDB" id="10255969at2759"/>
<accession>H6C6D2</accession>
<dbReference type="InterPro" id="IPR003593">
    <property type="entry name" value="AAA+_ATPase"/>
</dbReference>
<dbReference type="PROSITE" id="PS50893">
    <property type="entry name" value="ABC_TRANSPORTER_2"/>
    <property type="match status" value="2"/>
</dbReference>
<dbReference type="eggNOG" id="KOG0927">
    <property type="taxonomic scope" value="Eukaryota"/>
</dbReference>
<feature type="compositionally biased region" description="Low complexity" evidence="3">
    <location>
        <begin position="442"/>
        <end position="457"/>
    </location>
</feature>
<name>H6C6D2_EXODN</name>
<keyword evidence="2 5" id="KW-0067">ATP-binding</keyword>
<dbReference type="VEuPathDB" id="FungiDB:HMPREF1120_07270"/>
<dbReference type="FunCoup" id="H6C6D2">
    <property type="interactions" value="46"/>
</dbReference>
<dbReference type="PANTHER" id="PTHR43514:SF4">
    <property type="entry name" value="ABC TRANSPORTER I FAMILY MEMBER 10"/>
    <property type="match status" value="1"/>
</dbReference>
<dbReference type="OMA" id="VRYYMRL"/>
<dbReference type="RefSeq" id="XP_009159739.1">
    <property type="nucleotide sequence ID" value="XM_009161491.1"/>
</dbReference>
<dbReference type="SMART" id="SM00382">
    <property type="entry name" value="AAA"/>
    <property type="match status" value="1"/>
</dbReference>
<feature type="domain" description="ABC transporter" evidence="4">
    <location>
        <begin position="70"/>
        <end position="316"/>
    </location>
</feature>
<dbReference type="GO" id="GO:0005739">
    <property type="term" value="C:mitochondrion"/>
    <property type="evidence" value="ECO:0007669"/>
    <property type="project" value="TreeGrafter"/>
</dbReference>
<evidence type="ECO:0000256" key="1">
    <source>
        <dbReference type="ARBA" id="ARBA00022741"/>
    </source>
</evidence>
<dbReference type="PANTHER" id="PTHR43514">
    <property type="entry name" value="ABC TRANSPORTER I FAMILY MEMBER 10"/>
    <property type="match status" value="1"/>
</dbReference>
<gene>
    <name evidence="5" type="ORF">HMPREF1120_07270</name>
</gene>
<protein>
    <submittedName>
        <fullName evidence="5">Molybdate transport system ATP-binding protein</fullName>
    </submittedName>
</protein>
<evidence type="ECO:0000313" key="6">
    <source>
        <dbReference type="Proteomes" id="UP000007304"/>
    </source>
</evidence>
<proteinExistence type="predicted"/>
<feature type="region of interest" description="Disordered" evidence="3">
    <location>
        <begin position="433"/>
        <end position="480"/>
    </location>
</feature>
<reference evidence="5" key="1">
    <citation type="submission" date="2011-07" db="EMBL/GenBank/DDBJ databases">
        <title>The Genome Sequence of Exophiala (Wangiella) dermatitidis NIH/UT8656.</title>
        <authorList>
            <consortium name="The Broad Institute Genome Sequencing Platform"/>
            <person name="Cuomo C."/>
            <person name="Wang Z."/>
            <person name="Hunicke-Smith S."/>
            <person name="Szanislo P.J."/>
            <person name="Earl A."/>
            <person name="Young S.K."/>
            <person name="Zeng Q."/>
            <person name="Gargeya S."/>
            <person name="Fitzgerald M."/>
            <person name="Haas B."/>
            <person name="Abouelleil A."/>
            <person name="Alvarado L."/>
            <person name="Arachchi H.M."/>
            <person name="Berlin A."/>
            <person name="Brown A."/>
            <person name="Chapman S.B."/>
            <person name="Chen Z."/>
            <person name="Dunbar C."/>
            <person name="Freedman E."/>
            <person name="Gearin G."/>
            <person name="Gellesch M."/>
            <person name="Goldberg J."/>
            <person name="Griggs A."/>
            <person name="Gujja S."/>
            <person name="Heiman D."/>
            <person name="Howarth C."/>
            <person name="Larson L."/>
            <person name="Lui A."/>
            <person name="MacDonald P.J.P."/>
            <person name="Montmayeur A."/>
            <person name="Murphy C."/>
            <person name="Neiman D."/>
            <person name="Pearson M."/>
            <person name="Priest M."/>
            <person name="Roberts A."/>
            <person name="Saif S."/>
            <person name="Shea T."/>
            <person name="Shenoy N."/>
            <person name="Sisk P."/>
            <person name="Stolte C."/>
            <person name="Sykes S."/>
            <person name="Wortman J."/>
            <person name="Nusbaum C."/>
            <person name="Birren B."/>
        </authorList>
    </citation>
    <scope>NUCLEOTIDE SEQUENCE</scope>
    <source>
        <strain evidence="5">NIH/UT8656</strain>
    </source>
</reference>
<dbReference type="AlphaFoldDB" id="H6C6D2"/>
<dbReference type="GO" id="GO:0016887">
    <property type="term" value="F:ATP hydrolysis activity"/>
    <property type="evidence" value="ECO:0007669"/>
    <property type="project" value="InterPro"/>
</dbReference>
<evidence type="ECO:0000256" key="2">
    <source>
        <dbReference type="ARBA" id="ARBA00022840"/>
    </source>
</evidence>
<evidence type="ECO:0000259" key="4">
    <source>
        <dbReference type="PROSITE" id="PS50893"/>
    </source>
</evidence>
<feature type="region of interest" description="Disordered" evidence="3">
    <location>
        <begin position="699"/>
        <end position="733"/>
    </location>
</feature>
<evidence type="ECO:0000256" key="3">
    <source>
        <dbReference type="SAM" id="MobiDB-lite"/>
    </source>
</evidence>
<sequence>MRRTLVRFAQSLHGGQAKQSNTNSNINLIQIRNGTFYKDHPLSHHGDSSTSNPPLFPNLTYELPATTVQRQEKNQPRKDQHWAVIAANDGTTFLEILRGSYVCIPPNARSYPYLSSEEIERKDHRLRVPSRAIQYVGFNTNGKGQTSSGGIRGAYLSARYESRREETDWTVLQYLRGETELNPAKQDGSHVDEQLLHKVMSDLRLHKLADMPVSNLSNGQTRRARIAKALLGKPELLLLDEPFMGLDPPTLVTLSPMLRELAYRSSPLLLLALRPQDPIPDWITHLVVLGHNHTVALMGDKDRVLFGLCRWMKLAAPASTTTTKNGSVSLSGRLDLEMATRMLTAYGHPPAGVGDVLSKRGIAKHPIFQYSQDPGFEKQYLLHDGSIDPTKLSAEDAERVGLARKRLQETTADSDARLEDLLTLTATIPADLAGRGVADQPSSSSTSSEISTQHSSQRQAPSSSTGSDSDKPQHSHSRALGKPLIELQSVIVKYGDKVVLGHGAAQSGFSDPGLNLTIRQGTRLALLGPNGSGKTTLLSLLTSDHPQSYSLPIKIFGRSRLPERGQPGLSLWEIQSRIGHSSPEIHAFFPRHLTVRRVLESAWAETYAGKPQLTVERSALVDSVLKWWEPELRQDGSSSDLSWATDKQTHAFGTLPFGTQRLLLLLRALIKQPDIVILDEAFSGLSAETRDKAMMWLEHGERESESSSVSGGGNDGDSSIRRTKDDDGQSFPGLLPTQALVVVSHVKEEIPPMVDEWVRLPGEDEVSEHGRGVEVGRSETRGDIRTNEGWMRVWGL</sequence>
<dbReference type="InParanoid" id="H6C6D2"/>
<dbReference type="SUPFAM" id="SSF52540">
    <property type="entry name" value="P-loop containing nucleoside triphosphate hydrolases"/>
    <property type="match status" value="2"/>
</dbReference>
<organism evidence="5 6">
    <name type="scientific">Exophiala dermatitidis (strain ATCC 34100 / CBS 525.76 / NIH/UT8656)</name>
    <name type="common">Black yeast</name>
    <name type="synonym">Wangiella dermatitidis</name>
    <dbReference type="NCBI Taxonomy" id="858893"/>
    <lineage>
        <taxon>Eukaryota</taxon>
        <taxon>Fungi</taxon>
        <taxon>Dikarya</taxon>
        <taxon>Ascomycota</taxon>
        <taxon>Pezizomycotina</taxon>
        <taxon>Eurotiomycetes</taxon>
        <taxon>Chaetothyriomycetidae</taxon>
        <taxon>Chaetothyriales</taxon>
        <taxon>Herpotrichiellaceae</taxon>
        <taxon>Exophiala</taxon>
    </lineage>
</organism>
<keyword evidence="6" id="KW-1185">Reference proteome</keyword>
<dbReference type="Proteomes" id="UP000007304">
    <property type="component" value="Unassembled WGS sequence"/>
</dbReference>
<dbReference type="Pfam" id="PF00005">
    <property type="entry name" value="ABC_tran"/>
    <property type="match status" value="2"/>
</dbReference>
<feature type="domain" description="ABC transporter" evidence="4">
    <location>
        <begin position="485"/>
        <end position="780"/>
    </location>
</feature>
<feature type="compositionally biased region" description="Polar residues" evidence="3">
    <location>
        <begin position="458"/>
        <end position="467"/>
    </location>
</feature>
<keyword evidence="1" id="KW-0547">Nucleotide-binding</keyword>
<feature type="region of interest" description="Disordered" evidence="3">
    <location>
        <begin position="39"/>
        <end position="58"/>
    </location>
</feature>
<dbReference type="Gene3D" id="3.40.50.300">
    <property type="entry name" value="P-loop containing nucleotide triphosphate hydrolases"/>
    <property type="match status" value="2"/>
</dbReference>